<keyword evidence="4 12" id="KW-0808">Transferase</keyword>
<evidence type="ECO:0000256" key="10">
    <source>
        <dbReference type="SAM" id="MobiDB-lite"/>
    </source>
</evidence>
<dbReference type="SUPFAM" id="SSF53448">
    <property type="entry name" value="Nucleotide-diphospho-sugar transferases"/>
    <property type="match status" value="1"/>
</dbReference>
<dbReference type="GO" id="GO:0016757">
    <property type="term" value="F:glycosyltransferase activity"/>
    <property type="evidence" value="ECO:0007669"/>
    <property type="project" value="UniProtKB-KW"/>
</dbReference>
<evidence type="ECO:0000256" key="1">
    <source>
        <dbReference type="ARBA" id="ARBA00004236"/>
    </source>
</evidence>
<dbReference type="GO" id="GO:0005886">
    <property type="term" value="C:plasma membrane"/>
    <property type="evidence" value="ECO:0007669"/>
    <property type="project" value="UniProtKB-SubCell"/>
</dbReference>
<name>D1BXR4_XYLCX</name>
<comment type="subcellular location">
    <subcellularLocation>
        <location evidence="1">Cell membrane</location>
    </subcellularLocation>
</comment>
<dbReference type="InterPro" id="IPR001173">
    <property type="entry name" value="Glyco_trans_2-like"/>
</dbReference>
<evidence type="ECO:0000313" key="12">
    <source>
        <dbReference type="EMBL" id="ACZ31705.1"/>
    </source>
</evidence>
<feature type="compositionally biased region" description="Basic and acidic residues" evidence="10">
    <location>
        <begin position="288"/>
        <end position="306"/>
    </location>
</feature>
<dbReference type="CAZy" id="GT2">
    <property type="family name" value="Glycosyltransferase Family 2"/>
</dbReference>
<dbReference type="HOGENOM" id="CLU_084695_0_0_11"/>
<dbReference type="OrthoDB" id="9771846at2"/>
<evidence type="ECO:0000256" key="4">
    <source>
        <dbReference type="ARBA" id="ARBA00022679"/>
    </source>
</evidence>
<comment type="function">
    <text evidence="6">Catalyzes the glycosylation of 4,4'-diaponeurosporenoate, i.e. the esterification of glucose at the C1'' position with the carboxyl group of 4,4'-diaponeurosporenic acid, to form glycosyl-4,4'-diaponeurosporenoate. This is a step in the biosynthesis of staphyloxanthin, an orange pigment present in most staphylococci strains.</text>
</comment>
<evidence type="ECO:0000256" key="6">
    <source>
        <dbReference type="ARBA" id="ARBA00037281"/>
    </source>
</evidence>
<comment type="pathway">
    <text evidence="7">Carotenoid biosynthesis; staphyloxanthin biosynthesis; staphyloxanthin from farnesyl diphosphate: step 4/5.</text>
</comment>
<dbReference type="PANTHER" id="PTHR43646">
    <property type="entry name" value="GLYCOSYLTRANSFERASE"/>
    <property type="match status" value="1"/>
</dbReference>
<keyword evidence="5" id="KW-0472">Membrane</keyword>
<evidence type="ECO:0000256" key="3">
    <source>
        <dbReference type="ARBA" id="ARBA00022676"/>
    </source>
</evidence>
<evidence type="ECO:0000256" key="5">
    <source>
        <dbReference type="ARBA" id="ARBA00023136"/>
    </source>
</evidence>
<dbReference type="PANTHER" id="PTHR43646:SF2">
    <property type="entry name" value="GLYCOSYLTRANSFERASE 2-LIKE DOMAIN-CONTAINING PROTEIN"/>
    <property type="match status" value="1"/>
</dbReference>
<dbReference type="AlphaFoldDB" id="D1BXR4"/>
<reference evidence="13" key="1">
    <citation type="submission" date="2009-11" db="EMBL/GenBank/DDBJ databases">
        <title>The complete chromosome of Xylanimonas cellulosilytica DSM 15894.</title>
        <authorList>
            <consortium name="US DOE Joint Genome Institute (JGI-PGF)"/>
            <person name="Lucas S."/>
            <person name="Copeland A."/>
            <person name="Lapidus A."/>
            <person name="Glavina del Rio T."/>
            <person name="Dalin E."/>
            <person name="Tice H."/>
            <person name="Bruce D."/>
            <person name="Goodwin L."/>
            <person name="Pitluck S."/>
            <person name="Kyrpides N."/>
            <person name="Mavromatis K."/>
            <person name="Ivanova N."/>
            <person name="Mikhailova N."/>
            <person name="Foster B."/>
            <person name="Clum A."/>
            <person name="Brettin T."/>
            <person name="Detter J.C."/>
            <person name="Han C."/>
            <person name="Larimer F."/>
            <person name="Land M."/>
            <person name="Hauser L."/>
            <person name="Markowitz V."/>
            <person name="Cheng J.F."/>
            <person name="Hugenholtz P."/>
            <person name="Woyke T."/>
            <person name="Wu D."/>
            <person name="Gehrich-Schroeter G."/>
            <person name="Schneider S."/>
            <person name="Pukall S.R."/>
            <person name="Klenk H.P."/>
            <person name="Eisen J.A."/>
        </authorList>
    </citation>
    <scope>NUCLEOTIDE SEQUENCE [LARGE SCALE GENOMIC DNA]</scope>
    <source>
        <strain evidence="13">DSM 15894 / CECT 5975 / LMG 20990 / XIL07</strain>
    </source>
</reference>
<keyword evidence="3" id="KW-0328">Glycosyltransferase</keyword>
<accession>D1BXR4</accession>
<dbReference type="InterPro" id="IPR029044">
    <property type="entry name" value="Nucleotide-diphossugar_trans"/>
</dbReference>
<evidence type="ECO:0000313" key="13">
    <source>
        <dbReference type="Proteomes" id="UP000002255"/>
    </source>
</evidence>
<evidence type="ECO:0000256" key="7">
    <source>
        <dbReference type="ARBA" id="ARBA00037904"/>
    </source>
</evidence>
<dbReference type="eggNOG" id="COG1215">
    <property type="taxonomic scope" value="Bacteria"/>
</dbReference>
<dbReference type="STRING" id="446471.Xcel_2691"/>
<evidence type="ECO:0000256" key="9">
    <source>
        <dbReference type="ARBA" id="ARBA00040345"/>
    </source>
</evidence>
<dbReference type="RefSeq" id="WP_012879447.1">
    <property type="nucleotide sequence ID" value="NC_013530.1"/>
</dbReference>
<comment type="similarity">
    <text evidence="8">Belongs to the glycosyltransferase 2 family. CrtQ subfamily.</text>
</comment>
<evidence type="ECO:0000259" key="11">
    <source>
        <dbReference type="Pfam" id="PF00535"/>
    </source>
</evidence>
<organism evidence="12 13">
    <name type="scientific">Xylanimonas cellulosilytica (strain DSM 15894 / JCM 12276 / CECT 5975 / KCTC 9989 / LMG 20990 / NBRC 107835 / XIL07)</name>
    <dbReference type="NCBI Taxonomy" id="446471"/>
    <lineage>
        <taxon>Bacteria</taxon>
        <taxon>Bacillati</taxon>
        <taxon>Actinomycetota</taxon>
        <taxon>Actinomycetes</taxon>
        <taxon>Micrococcales</taxon>
        <taxon>Promicromonosporaceae</taxon>
        <taxon>Xylanimonas</taxon>
    </lineage>
</organism>
<reference evidence="12 13" key="2">
    <citation type="journal article" date="2010" name="Stand. Genomic Sci.">
        <title>Complete genome sequence of Xylanimonas cellulosilytica type strain (XIL07).</title>
        <authorList>
            <person name="Foster B."/>
            <person name="Pukall R."/>
            <person name="Abt B."/>
            <person name="Nolan M."/>
            <person name="Glavina Del Rio T."/>
            <person name="Chen F."/>
            <person name="Lucas S."/>
            <person name="Tice H."/>
            <person name="Pitluck S."/>
            <person name="Cheng J.-F."/>
            <person name="Chertkov O."/>
            <person name="Brettin T."/>
            <person name="Han C."/>
            <person name="Detter J.C."/>
            <person name="Bruce D."/>
            <person name="Goodwin L."/>
            <person name="Ivanova N."/>
            <person name="Mavromatis K."/>
            <person name="Pati A."/>
            <person name="Mikhailova N."/>
            <person name="Chen A."/>
            <person name="Palaniappan K."/>
            <person name="Land M."/>
            <person name="Hauser L."/>
            <person name="Chang Y.-J."/>
            <person name="Jeffries C.D."/>
            <person name="Chain P."/>
            <person name="Rohde M."/>
            <person name="Goeker M."/>
            <person name="Bristow J."/>
            <person name="Eisen J.A."/>
            <person name="Markowitz V."/>
            <person name="Hugenholtz P."/>
            <person name="Kyrpides N.C."/>
            <person name="Klenk H.-P."/>
            <person name="Lapidus A."/>
        </authorList>
    </citation>
    <scope>NUCLEOTIDE SEQUENCE [LARGE SCALE GENOMIC DNA]</scope>
    <source>
        <strain evidence="13">DSM 15894 / CECT 5975 / LMG 20990 / XIL07</strain>
    </source>
</reference>
<dbReference type="Pfam" id="PF00535">
    <property type="entry name" value="Glycos_transf_2"/>
    <property type="match status" value="1"/>
</dbReference>
<evidence type="ECO:0000256" key="8">
    <source>
        <dbReference type="ARBA" id="ARBA00038120"/>
    </source>
</evidence>
<evidence type="ECO:0000256" key="2">
    <source>
        <dbReference type="ARBA" id="ARBA00022475"/>
    </source>
</evidence>
<dbReference type="Gene3D" id="3.90.550.10">
    <property type="entry name" value="Spore Coat Polysaccharide Biosynthesis Protein SpsA, Chain A"/>
    <property type="match status" value="1"/>
</dbReference>
<keyword evidence="13" id="KW-1185">Reference proteome</keyword>
<dbReference type="Proteomes" id="UP000002255">
    <property type="component" value="Chromosome"/>
</dbReference>
<protein>
    <recommendedName>
        <fullName evidence="9">4,4'-diaponeurosporenoate glycosyltransferase</fullName>
    </recommendedName>
</protein>
<gene>
    <name evidence="12" type="ordered locus">Xcel_2691</name>
</gene>
<feature type="domain" description="Glycosyltransferase 2-like" evidence="11">
    <location>
        <begin position="30"/>
        <end position="126"/>
    </location>
</feature>
<proteinExistence type="inferred from homology"/>
<dbReference type="KEGG" id="xce:Xcel_2691"/>
<keyword evidence="2" id="KW-1003">Cell membrane</keyword>
<dbReference type="EMBL" id="CP001821">
    <property type="protein sequence ID" value="ACZ31705.1"/>
    <property type="molecule type" value="Genomic_DNA"/>
</dbReference>
<feature type="region of interest" description="Disordered" evidence="10">
    <location>
        <begin position="286"/>
        <end position="306"/>
    </location>
</feature>
<sequence length="306" mass="32796">MSADGAALADPASFGITQTRPQVSGARGAVIIPAHDEEKVIGRTLGALAALAAEPSIEVVVVCNGCSDDTARVARSFPWVRVEEIAEASKTAALNVGDRLATQWPRLYLDADIELAPAAVLGTLAAVSGPGVRAGRPRHAYDISASSALVRGYYRARSRIPGPVRLWGAGGYATNEAGHRRFGAFPAVTADDSWFDAQFADHEKHIVDTPPMRIRTPRNAADLLRVLTRQRRGYVELEIPAETGSRGRALLATVRGPRSAWDTLTYVAFTVVSRALSERALRQAGARAWERDGSTRTSTEAREATT</sequence>